<accession>A0ABR3DHK4</accession>
<comment type="caution">
    <text evidence="1">The sequence shown here is derived from an EMBL/GenBank/DDBJ whole genome shotgun (WGS) entry which is preliminary data.</text>
</comment>
<gene>
    <name evidence="1" type="ORF">QR685DRAFT_520000</name>
</gene>
<name>A0ABR3DHK4_NEUIN</name>
<evidence type="ECO:0000313" key="2">
    <source>
        <dbReference type="Proteomes" id="UP001451303"/>
    </source>
</evidence>
<proteinExistence type="predicted"/>
<dbReference type="Proteomes" id="UP001451303">
    <property type="component" value="Unassembled WGS sequence"/>
</dbReference>
<reference evidence="1 2" key="1">
    <citation type="submission" date="2023-09" db="EMBL/GenBank/DDBJ databases">
        <title>Multi-omics analysis of a traditional fermented food reveals byproduct-associated fungal strains for waste-to-food upcycling.</title>
        <authorList>
            <consortium name="Lawrence Berkeley National Laboratory"/>
            <person name="Rekdal V.M."/>
            <person name="Villalobos-Escobedo J.M."/>
            <person name="Rodriguez-Valeron N."/>
            <person name="Garcia M.O."/>
            <person name="Vasquez D.P."/>
            <person name="Damayanti I."/>
            <person name="Sorensen P.M."/>
            <person name="Baidoo E.E."/>
            <person name="De Carvalho A.C."/>
            <person name="Riley R."/>
            <person name="Lipzen A."/>
            <person name="He G."/>
            <person name="Yan M."/>
            <person name="Haridas S."/>
            <person name="Daum C."/>
            <person name="Yoshinaga Y."/>
            <person name="Ng V."/>
            <person name="Grigoriev I.V."/>
            <person name="Munk R."/>
            <person name="Nuraida L."/>
            <person name="Wijaya C.H."/>
            <person name="Morales P.-C."/>
            <person name="Keasling J.D."/>
        </authorList>
    </citation>
    <scope>NUCLEOTIDE SEQUENCE [LARGE SCALE GENOMIC DNA]</scope>
    <source>
        <strain evidence="1 2">FGSC 2613</strain>
    </source>
</reference>
<keyword evidence="2" id="KW-1185">Reference proteome</keyword>
<dbReference type="EMBL" id="JAVLET010000003">
    <property type="protein sequence ID" value="KAL0471748.1"/>
    <property type="molecule type" value="Genomic_DNA"/>
</dbReference>
<protein>
    <submittedName>
        <fullName evidence="1">Uncharacterized protein</fullName>
    </submittedName>
</protein>
<evidence type="ECO:0000313" key="1">
    <source>
        <dbReference type="EMBL" id="KAL0471748.1"/>
    </source>
</evidence>
<sequence>MVWTKASLTEPSARSYLLLNLGRTISSQRIRMWGFHQPRGKFDDSRLKKRTKGLPSSPVLLLGSHNLPPFHRDLTSCFKPVNLAGRQQIWEKDHRPDL</sequence>
<organism evidence="1 2">
    <name type="scientific">Neurospora intermedia</name>
    <dbReference type="NCBI Taxonomy" id="5142"/>
    <lineage>
        <taxon>Eukaryota</taxon>
        <taxon>Fungi</taxon>
        <taxon>Dikarya</taxon>
        <taxon>Ascomycota</taxon>
        <taxon>Pezizomycotina</taxon>
        <taxon>Sordariomycetes</taxon>
        <taxon>Sordariomycetidae</taxon>
        <taxon>Sordariales</taxon>
        <taxon>Sordariaceae</taxon>
        <taxon>Neurospora</taxon>
    </lineage>
</organism>